<dbReference type="OrthoDB" id="784962at2759"/>
<dbReference type="PANTHER" id="PTHR22880">
    <property type="entry name" value="FALZ-RELATED BROMODOMAIN-CONTAINING PROTEINS"/>
    <property type="match status" value="1"/>
</dbReference>
<dbReference type="InterPro" id="IPR018359">
    <property type="entry name" value="Bromodomain_CS"/>
</dbReference>
<feature type="domain" description="Bromo" evidence="4">
    <location>
        <begin position="482"/>
        <end position="554"/>
    </location>
</feature>
<dbReference type="SUPFAM" id="SSF47370">
    <property type="entry name" value="Bromodomain"/>
    <property type="match status" value="2"/>
</dbReference>
<dbReference type="GO" id="GO:0000785">
    <property type="term" value="C:chromatin"/>
    <property type="evidence" value="ECO:0007669"/>
    <property type="project" value="TreeGrafter"/>
</dbReference>
<evidence type="ECO:0000259" key="5">
    <source>
        <dbReference type="PROSITE" id="PS51525"/>
    </source>
</evidence>
<gene>
    <name evidence="6" type="ORF">PDIGIT_LOCUS1514</name>
</gene>
<dbReference type="GO" id="GO:0006355">
    <property type="term" value="P:regulation of DNA-templated transcription"/>
    <property type="evidence" value="ECO:0007669"/>
    <property type="project" value="TreeGrafter"/>
</dbReference>
<dbReference type="Proteomes" id="UP001152607">
    <property type="component" value="Unassembled WGS sequence"/>
</dbReference>
<feature type="compositionally biased region" description="Basic and acidic residues" evidence="3">
    <location>
        <begin position="777"/>
        <end position="790"/>
    </location>
</feature>
<feature type="region of interest" description="Disordered" evidence="3">
    <location>
        <begin position="369"/>
        <end position="459"/>
    </location>
</feature>
<feature type="region of interest" description="Disordered" evidence="3">
    <location>
        <begin position="82"/>
        <end position="246"/>
    </location>
</feature>
<sequence length="826" mass="90386">MAMDLETNGVHNGTNGIDHDGSAQSEPTTNGFHKSVDAAPAVDPVVNVSSGIDGVGDFVGGQHDNNSLFGSDAGITSTLDAAEAPTSDVREAPIQSAEATTQSSSESTQKVPETQLEPVSDAQDQKKDTPEAADATKAEDAAVNPPPTQNMTDLSLETQQAAAHTPAATVDHEMEDAPASGKVRPREDDAEEGRDDERDAKRVKTEPAMEIDTKTDVKPAVNNADQSDGTAAAPAALPTPTSTQGGSVVQTAVNYKDWPSSSMTEGQRKFLLERIRNTKKIKVSVAFKDPVDPAALNIPTYYDIVKKPMDLTKIENKLKEAKYPKVVDFMEDLDQIITNSELFNSSSHPITQNGYNMRAYFLKGTERLPREGDEPAKASKHTKKPSTAAVPNKARRESRVAPTTAKSPTAPTPTATSPGTVWPLQDGVPLIRRESQSLDGRPKREIHRPAPKDLPYSKPRKKKYQHEIKFCASVMAELMKPKYRAISFPFTAPVDPVALNIPSYLKIIKKPMDFGTIEQQLKEGQYQSAKEFHNDCMLVFNNCFKFNPEGDEVNKMGKQFQELFNSLWAEKSEWLSQHAPEAVPQSPGSSEDEEEEDEEEEDPAQAQYLALQKQIAQLTEAAQQLIQERRKGASPKASSKKKSGSKPQVPSKRKNAPLSVPPPPKAAKTKARTKAPAPLTYNQKQEISDGITTLGDTDMRRAVQIIRNGCPNLARADDDEMEIDMDEINDDTLRDLLKFIKSIRSPKNAVADDDYDPPRPTYKAAAASRPKKNKPMGKTEQEDSLRRIQEKMQSFNGAASGSSQSPPANQEESSEDESSASESEEE</sequence>
<keyword evidence="7" id="KW-1185">Reference proteome</keyword>
<feature type="region of interest" description="Disordered" evidence="3">
    <location>
        <begin position="577"/>
        <end position="605"/>
    </location>
</feature>
<dbReference type="Gene3D" id="1.20.1270.220">
    <property type="match status" value="1"/>
</dbReference>
<evidence type="ECO:0008006" key="8">
    <source>
        <dbReference type="Google" id="ProtNLM"/>
    </source>
</evidence>
<evidence type="ECO:0000256" key="1">
    <source>
        <dbReference type="ARBA" id="ARBA00023117"/>
    </source>
</evidence>
<dbReference type="PRINTS" id="PR00503">
    <property type="entry name" value="BROMODOMAIN"/>
</dbReference>
<feature type="compositionally biased region" description="Basic and acidic residues" evidence="3">
    <location>
        <begin position="123"/>
        <end position="140"/>
    </location>
</feature>
<feature type="compositionally biased region" description="Polar residues" evidence="3">
    <location>
        <begin position="22"/>
        <end position="32"/>
    </location>
</feature>
<dbReference type="EMBL" id="CAOQHR010000001">
    <property type="protein sequence ID" value="CAI6265351.1"/>
    <property type="molecule type" value="Genomic_DNA"/>
</dbReference>
<evidence type="ECO:0000256" key="3">
    <source>
        <dbReference type="SAM" id="MobiDB-lite"/>
    </source>
</evidence>
<feature type="compositionally biased region" description="Basic and acidic residues" evidence="3">
    <location>
        <begin position="195"/>
        <end position="217"/>
    </location>
</feature>
<feature type="region of interest" description="Disordered" evidence="3">
    <location>
        <begin position="744"/>
        <end position="826"/>
    </location>
</feature>
<comment type="caution">
    <text evidence="6">The sequence shown here is derived from an EMBL/GenBank/DDBJ whole genome shotgun (WGS) entry which is preliminary data.</text>
</comment>
<dbReference type="CDD" id="cd05499">
    <property type="entry name" value="Bromo_BDF1_2_II"/>
    <property type="match status" value="1"/>
</dbReference>
<feature type="compositionally biased region" description="Low complexity" evidence="3">
    <location>
        <begin position="95"/>
        <end position="109"/>
    </location>
</feature>
<dbReference type="Pfam" id="PF00439">
    <property type="entry name" value="Bromodomain"/>
    <property type="match status" value="2"/>
</dbReference>
<name>A0A9W4U306_9PLEO</name>
<reference evidence="6" key="1">
    <citation type="submission" date="2023-01" db="EMBL/GenBank/DDBJ databases">
        <authorList>
            <person name="Van Ghelder C."/>
            <person name="Rancurel C."/>
        </authorList>
    </citation>
    <scope>NUCLEOTIDE SEQUENCE</scope>
    <source>
        <strain evidence="6">CNCM I-4278</strain>
    </source>
</reference>
<keyword evidence="1 2" id="KW-0103">Bromodomain</keyword>
<feature type="compositionally biased region" description="Basic and acidic residues" evidence="3">
    <location>
        <begin position="431"/>
        <end position="451"/>
    </location>
</feature>
<dbReference type="AlphaFoldDB" id="A0A9W4U306"/>
<dbReference type="InterPro" id="IPR036427">
    <property type="entry name" value="Bromodomain-like_sf"/>
</dbReference>
<feature type="region of interest" description="Disordered" evidence="3">
    <location>
        <begin position="1"/>
        <end position="37"/>
    </location>
</feature>
<feature type="region of interest" description="Disordered" evidence="3">
    <location>
        <begin position="627"/>
        <end position="684"/>
    </location>
</feature>
<dbReference type="GO" id="GO:0005634">
    <property type="term" value="C:nucleus"/>
    <property type="evidence" value="ECO:0007669"/>
    <property type="project" value="TreeGrafter"/>
</dbReference>
<dbReference type="Pfam" id="PF17035">
    <property type="entry name" value="BET"/>
    <property type="match status" value="1"/>
</dbReference>
<dbReference type="InterPro" id="IPR038336">
    <property type="entry name" value="NET_sf"/>
</dbReference>
<feature type="compositionally biased region" description="Acidic residues" evidence="3">
    <location>
        <begin position="812"/>
        <end position="826"/>
    </location>
</feature>
<feature type="compositionally biased region" description="Low complexity" evidence="3">
    <location>
        <begin position="796"/>
        <end position="811"/>
    </location>
</feature>
<evidence type="ECO:0000256" key="2">
    <source>
        <dbReference type="PROSITE-ProRule" id="PRU00035"/>
    </source>
</evidence>
<proteinExistence type="predicted"/>
<dbReference type="PROSITE" id="PS51525">
    <property type="entry name" value="NET"/>
    <property type="match status" value="1"/>
</dbReference>
<feature type="compositionally biased region" description="Low complexity" evidence="3">
    <location>
        <begin position="401"/>
        <end position="418"/>
    </location>
</feature>
<dbReference type="InterPro" id="IPR050935">
    <property type="entry name" value="Bromo_chromatin_reader"/>
</dbReference>
<dbReference type="PANTHER" id="PTHR22880:SF225">
    <property type="entry name" value="BROMODOMAIN-CONTAINING PROTEIN BET-1-RELATED"/>
    <property type="match status" value="1"/>
</dbReference>
<dbReference type="PROSITE" id="PS50014">
    <property type="entry name" value="BROMODOMAIN_2"/>
    <property type="match status" value="2"/>
</dbReference>
<feature type="domain" description="NET" evidence="5">
    <location>
        <begin position="669"/>
        <end position="751"/>
    </location>
</feature>
<protein>
    <recommendedName>
        <fullName evidence="8">Bromodomain-containing protein</fullName>
    </recommendedName>
</protein>
<organism evidence="6 7">
    <name type="scientific">Periconia digitata</name>
    <dbReference type="NCBI Taxonomy" id="1303443"/>
    <lineage>
        <taxon>Eukaryota</taxon>
        <taxon>Fungi</taxon>
        <taxon>Dikarya</taxon>
        <taxon>Ascomycota</taxon>
        <taxon>Pezizomycotina</taxon>
        <taxon>Dothideomycetes</taxon>
        <taxon>Pleosporomycetidae</taxon>
        <taxon>Pleosporales</taxon>
        <taxon>Massarineae</taxon>
        <taxon>Periconiaceae</taxon>
        <taxon>Periconia</taxon>
    </lineage>
</organism>
<dbReference type="SMART" id="SM00297">
    <property type="entry name" value="BROMO"/>
    <property type="match status" value="2"/>
</dbReference>
<dbReference type="PROSITE" id="PS00633">
    <property type="entry name" value="BROMODOMAIN_1"/>
    <property type="match status" value="1"/>
</dbReference>
<dbReference type="Gene3D" id="1.20.920.10">
    <property type="entry name" value="Bromodomain-like"/>
    <property type="match status" value="2"/>
</dbReference>
<dbReference type="InterPro" id="IPR027353">
    <property type="entry name" value="NET_dom"/>
</dbReference>
<dbReference type="InterPro" id="IPR001487">
    <property type="entry name" value="Bromodomain"/>
</dbReference>
<evidence type="ECO:0000313" key="6">
    <source>
        <dbReference type="EMBL" id="CAI6265351.1"/>
    </source>
</evidence>
<feature type="compositionally biased region" description="Acidic residues" evidence="3">
    <location>
        <begin position="590"/>
        <end position="603"/>
    </location>
</feature>
<evidence type="ECO:0000259" key="4">
    <source>
        <dbReference type="PROSITE" id="PS50014"/>
    </source>
</evidence>
<dbReference type="GO" id="GO:0006338">
    <property type="term" value="P:chromatin remodeling"/>
    <property type="evidence" value="ECO:0007669"/>
    <property type="project" value="TreeGrafter"/>
</dbReference>
<evidence type="ECO:0000313" key="7">
    <source>
        <dbReference type="Proteomes" id="UP001152607"/>
    </source>
</evidence>
<feature type="compositionally biased region" description="Low complexity" evidence="3">
    <location>
        <begin position="230"/>
        <end position="241"/>
    </location>
</feature>
<accession>A0A9W4U306</accession>
<feature type="compositionally biased region" description="Low complexity" evidence="3">
    <location>
        <begin position="158"/>
        <end position="169"/>
    </location>
</feature>
<feature type="domain" description="Bromo" evidence="4">
    <location>
        <begin position="279"/>
        <end position="351"/>
    </location>
</feature>